<dbReference type="PANTHER" id="PTHR30489">
    <property type="entry name" value="LIPOPROTEIN-RELEASING SYSTEM TRANSMEMBRANE PROTEIN LOLE"/>
    <property type="match status" value="1"/>
</dbReference>
<dbReference type="InterPro" id="IPR003838">
    <property type="entry name" value="ABC3_permease_C"/>
</dbReference>
<dbReference type="AlphaFoldDB" id="A0A5Q4ZRR1"/>
<evidence type="ECO:0000259" key="8">
    <source>
        <dbReference type="Pfam" id="PF02687"/>
    </source>
</evidence>
<accession>A0A5Q4ZRR1</accession>
<sequence length="414" mass="45927">MLVKLAWRNVWRNKLRTSIMLGAMIFGVVGVMLMMGFMNGIIDNLVKNTIQWQTSHIQIHQKNYALNPDINLVIDNEPEITKWLEQAPQVKAWTSRTLVNGMIASARSTCGIQVNGIDLESEPKITPIAEHILEGEWLDDKGRNPILVSQKTADRLKLRVGSKIVLTFTDTTGEVTGAAFRVRGIFKTSSSTFDDANVYVRKTDIQQLGQVYFDHEIAILLHAEDQVSAFSDQLNKTFSAPSLNNHSKSNNIVQDWLQLQPLLSTMMSSMDAGNQVILVIFVIAMGFGIINILLMSVFERTREFGVLMAVGMKKGNIRRLIILESGFIGLIGAGSGVICALFLMFILNQTGIPLEAMAEGLNAFGIDSVLYPSVSFSDYVTVFVMVWCVSVLAGLYPAHQIIKKKPVEAMAEKQ</sequence>
<gene>
    <name evidence="10" type="primary">ytrF_1</name>
    <name evidence="10" type="ORF">AW0309160_01161</name>
</gene>
<feature type="transmembrane region" description="Helical" evidence="7">
    <location>
        <begin position="320"/>
        <end position="347"/>
    </location>
</feature>
<dbReference type="Pfam" id="PF12704">
    <property type="entry name" value="MacB_PCD"/>
    <property type="match status" value="1"/>
</dbReference>
<dbReference type="PANTHER" id="PTHR30489:SF0">
    <property type="entry name" value="LIPOPROTEIN-RELEASING SYSTEM TRANSMEMBRANE PROTEIN LOLE"/>
    <property type="match status" value="1"/>
</dbReference>
<dbReference type="EMBL" id="LR721750">
    <property type="protein sequence ID" value="VVV03778.1"/>
    <property type="molecule type" value="Genomic_DNA"/>
</dbReference>
<dbReference type="InterPro" id="IPR025857">
    <property type="entry name" value="MacB_PCD"/>
</dbReference>
<feature type="transmembrane region" description="Helical" evidence="7">
    <location>
        <begin position="379"/>
        <end position="398"/>
    </location>
</feature>
<organism evidence="10">
    <name type="scientific">Aliivibrio wodanis</name>
    <dbReference type="NCBI Taxonomy" id="80852"/>
    <lineage>
        <taxon>Bacteria</taxon>
        <taxon>Pseudomonadati</taxon>
        <taxon>Pseudomonadota</taxon>
        <taxon>Gammaproteobacteria</taxon>
        <taxon>Vibrionales</taxon>
        <taxon>Vibrionaceae</taxon>
        <taxon>Aliivibrio</taxon>
    </lineage>
</organism>
<dbReference type="Pfam" id="PF02687">
    <property type="entry name" value="FtsX"/>
    <property type="match status" value="1"/>
</dbReference>
<reference evidence="10" key="1">
    <citation type="submission" date="2019-09" db="EMBL/GenBank/DDBJ databases">
        <authorList>
            <person name="Hjerde E."/>
        </authorList>
    </citation>
    <scope>NUCLEOTIDE SEQUENCE</scope>
    <source>
        <strain evidence="10">06/09/160</strain>
    </source>
</reference>
<feature type="domain" description="MacB-like periplasmic core" evidence="9">
    <location>
        <begin position="17"/>
        <end position="236"/>
    </location>
</feature>
<feature type="transmembrane region" description="Helical" evidence="7">
    <location>
        <begin position="276"/>
        <end position="299"/>
    </location>
</feature>
<protein>
    <submittedName>
        <fullName evidence="10">ABC transporter permease YtrF</fullName>
    </submittedName>
</protein>
<evidence type="ECO:0000313" key="10">
    <source>
        <dbReference type="EMBL" id="VVV03778.1"/>
    </source>
</evidence>
<comment type="similarity">
    <text evidence="2">Belongs to the ABC-4 integral membrane protein family. LolC/E subfamily.</text>
</comment>
<evidence type="ECO:0000256" key="1">
    <source>
        <dbReference type="ARBA" id="ARBA00004651"/>
    </source>
</evidence>
<evidence type="ECO:0000256" key="7">
    <source>
        <dbReference type="SAM" id="Phobius"/>
    </source>
</evidence>
<evidence type="ECO:0000256" key="4">
    <source>
        <dbReference type="ARBA" id="ARBA00022692"/>
    </source>
</evidence>
<comment type="subcellular location">
    <subcellularLocation>
        <location evidence="1">Cell membrane</location>
        <topology evidence="1">Multi-pass membrane protein</topology>
    </subcellularLocation>
</comment>
<proteinExistence type="inferred from homology"/>
<keyword evidence="5 7" id="KW-1133">Transmembrane helix</keyword>
<dbReference type="GO" id="GO:0044874">
    <property type="term" value="P:lipoprotein localization to outer membrane"/>
    <property type="evidence" value="ECO:0007669"/>
    <property type="project" value="TreeGrafter"/>
</dbReference>
<evidence type="ECO:0000256" key="6">
    <source>
        <dbReference type="ARBA" id="ARBA00023136"/>
    </source>
</evidence>
<keyword evidence="6 7" id="KW-0472">Membrane</keyword>
<name>A0A5Q4ZRR1_9GAMM</name>
<keyword evidence="4 7" id="KW-0812">Transmembrane</keyword>
<evidence type="ECO:0000256" key="5">
    <source>
        <dbReference type="ARBA" id="ARBA00022989"/>
    </source>
</evidence>
<evidence type="ECO:0000256" key="3">
    <source>
        <dbReference type="ARBA" id="ARBA00022475"/>
    </source>
</evidence>
<dbReference type="InterPro" id="IPR051447">
    <property type="entry name" value="Lipoprotein-release_system"/>
</dbReference>
<evidence type="ECO:0000259" key="9">
    <source>
        <dbReference type="Pfam" id="PF12704"/>
    </source>
</evidence>
<evidence type="ECO:0000256" key="2">
    <source>
        <dbReference type="ARBA" id="ARBA00005236"/>
    </source>
</evidence>
<dbReference type="GO" id="GO:0098797">
    <property type="term" value="C:plasma membrane protein complex"/>
    <property type="evidence" value="ECO:0007669"/>
    <property type="project" value="TreeGrafter"/>
</dbReference>
<keyword evidence="3" id="KW-1003">Cell membrane</keyword>
<feature type="transmembrane region" description="Helical" evidence="7">
    <location>
        <begin position="21"/>
        <end position="42"/>
    </location>
</feature>
<feature type="domain" description="ABC3 transporter permease C-terminal" evidence="8">
    <location>
        <begin position="276"/>
        <end position="406"/>
    </location>
</feature>